<reference evidence="6 7" key="1">
    <citation type="journal article" date="2022" name="ISME Commun">
        <title>Vulcanimicrobium alpinus gen. nov. sp. nov., the first cultivated representative of the candidate phylum 'Eremiobacterota', is a metabolically versatile aerobic anoxygenic phototroph.</title>
        <authorList>
            <person name="Yabe S."/>
            <person name="Muto K."/>
            <person name="Abe K."/>
            <person name="Yokota A."/>
            <person name="Staudigel H."/>
            <person name="Tebo B.M."/>
        </authorList>
    </citation>
    <scope>NUCLEOTIDE SEQUENCE [LARGE SCALE GENOMIC DNA]</scope>
    <source>
        <strain evidence="6 7">WC8-2</strain>
    </source>
</reference>
<dbReference type="RefSeq" id="WP_317996973.1">
    <property type="nucleotide sequence ID" value="NZ_AP025523.1"/>
</dbReference>
<accession>A0AAN2C9U3</accession>
<dbReference type="AlphaFoldDB" id="A0AAN2C9U3"/>
<dbReference type="GO" id="GO:0016788">
    <property type="term" value="F:hydrolase activity, acting on ester bonds"/>
    <property type="evidence" value="ECO:0007669"/>
    <property type="project" value="InterPro"/>
</dbReference>
<keyword evidence="3" id="KW-0378">Hydrolase</keyword>
<dbReference type="Gene3D" id="3.40.630.10">
    <property type="entry name" value="Zn peptidases"/>
    <property type="match status" value="1"/>
</dbReference>
<evidence type="ECO:0000256" key="4">
    <source>
        <dbReference type="ARBA" id="ARBA00022833"/>
    </source>
</evidence>
<dbReference type="SUPFAM" id="SSF53187">
    <property type="entry name" value="Zn-dependent exopeptidases"/>
    <property type="match status" value="1"/>
</dbReference>
<dbReference type="Proteomes" id="UP001317532">
    <property type="component" value="Chromosome"/>
</dbReference>
<name>A0AAN2C9U3_UNVUL</name>
<organism evidence="6 7">
    <name type="scientific">Vulcanimicrobium alpinum</name>
    <dbReference type="NCBI Taxonomy" id="3016050"/>
    <lineage>
        <taxon>Bacteria</taxon>
        <taxon>Bacillati</taxon>
        <taxon>Vulcanimicrobiota</taxon>
        <taxon>Vulcanimicrobiia</taxon>
        <taxon>Vulcanimicrobiales</taxon>
        <taxon>Vulcanimicrobiaceae</taxon>
        <taxon>Vulcanimicrobium</taxon>
    </lineage>
</organism>
<keyword evidence="4" id="KW-0862">Zinc</keyword>
<evidence type="ECO:0000259" key="5">
    <source>
        <dbReference type="Pfam" id="PF24827"/>
    </source>
</evidence>
<evidence type="ECO:0000313" key="6">
    <source>
        <dbReference type="EMBL" id="BDE05967.1"/>
    </source>
</evidence>
<keyword evidence="7" id="KW-1185">Reference proteome</keyword>
<dbReference type="KEGG" id="vab:WPS_12430"/>
<evidence type="ECO:0000256" key="1">
    <source>
        <dbReference type="ARBA" id="ARBA00001947"/>
    </source>
</evidence>
<gene>
    <name evidence="6" type="ORF">WPS_12430</name>
</gene>
<dbReference type="CDD" id="cd06230">
    <property type="entry name" value="M14_ASTE_ASPA_like"/>
    <property type="match status" value="1"/>
</dbReference>
<dbReference type="InterPro" id="IPR053138">
    <property type="entry name" value="N-alpha-Ac-DABA_deacetylase"/>
</dbReference>
<protein>
    <submittedName>
        <fullName evidence="6">Deacylase</fullName>
    </submittedName>
</protein>
<dbReference type="EMBL" id="AP025523">
    <property type="protein sequence ID" value="BDE05967.1"/>
    <property type="molecule type" value="Genomic_DNA"/>
</dbReference>
<evidence type="ECO:0000256" key="2">
    <source>
        <dbReference type="ARBA" id="ARBA00022723"/>
    </source>
</evidence>
<evidence type="ECO:0000256" key="3">
    <source>
        <dbReference type="ARBA" id="ARBA00022801"/>
    </source>
</evidence>
<dbReference type="PANTHER" id="PTHR37326">
    <property type="entry name" value="BLL3975 PROTEIN"/>
    <property type="match status" value="1"/>
</dbReference>
<dbReference type="InterPro" id="IPR055438">
    <property type="entry name" value="AstE_AspA_cat"/>
</dbReference>
<proteinExistence type="predicted"/>
<dbReference type="PANTHER" id="PTHR37326:SF1">
    <property type="entry name" value="BLL3975 PROTEIN"/>
    <property type="match status" value="1"/>
</dbReference>
<comment type="cofactor">
    <cofactor evidence="1">
        <name>Zn(2+)</name>
        <dbReference type="ChEBI" id="CHEBI:29105"/>
    </cofactor>
</comment>
<sequence length="313" mass="33243">MLADAIISHVRWETFYVPATLATGTIPVRHGIVGSGGPVALLAASQHGDEGPWGTRAIRKLLESTPLSELTGTLRLLPVANPMAMEENSRTSHIDGEDVNMSFPGDPDGKHTDRLAYAIAKNVLDNPIDIVIDIHGGGSWCQNCFVYRYAGGETLAAAIGGPFVRTGHERGDTSLCGYAMARGAQAVWIEMGGAGAREEEWAQRIATGMRRALGKLGVMTPANLPEPEPARESGASHSIRTSMPGLYLPVLREDGVGAVIPKGTEIGHLLDPVTNDVIETYTAPFDQTVCLLLRPTLAVMEGGEMVAVLSTLV</sequence>
<dbReference type="Pfam" id="PF24827">
    <property type="entry name" value="AstE_AspA_cat"/>
    <property type="match status" value="1"/>
</dbReference>
<evidence type="ECO:0000313" key="7">
    <source>
        <dbReference type="Proteomes" id="UP001317532"/>
    </source>
</evidence>
<dbReference type="GO" id="GO:0046872">
    <property type="term" value="F:metal ion binding"/>
    <property type="evidence" value="ECO:0007669"/>
    <property type="project" value="UniProtKB-KW"/>
</dbReference>
<feature type="domain" description="Succinylglutamate desuccinylase/Aspartoacylase catalytic" evidence="5">
    <location>
        <begin position="37"/>
        <end position="213"/>
    </location>
</feature>
<keyword evidence="2" id="KW-0479">Metal-binding</keyword>